<comment type="caution">
    <text evidence="1">The sequence shown here is derived from an EMBL/GenBank/DDBJ whole genome shotgun (WGS) entry which is preliminary data.</text>
</comment>
<gene>
    <name evidence="1" type="ORF">ACFO3O_05325</name>
</gene>
<dbReference type="RefSeq" id="WP_379977516.1">
    <property type="nucleotide sequence ID" value="NZ_JBHSFV010000002.1"/>
</dbReference>
<keyword evidence="2" id="KW-1185">Reference proteome</keyword>
<proteinExistence type="predicted"/>
<sequence>MKTIIVNASAAKTGGAETILRTFVQEASTYINFNFILLTSVEFEKLPKHIKIIDVNTSGLNTLFFSTIGIYKYVKKYKPSKILSFSNINYILSPLKGVTYFHQFKALEDGHTDIKVKIYRFLIMTFLKRNTFILQSEYIKSIFESRFKISKKNTISVWPGFLEPQPSINKSIHDEVIKCKSSYKGLLPIAYDTQHKNIDLIRNLIDFFDENNIVIHSLLSNTTENEHTIVHHGTVDRSVLFELYEIVDFLVFPSKSETVGLPIFEFLQTGKPAFVYAADYAIYFHKQFNKPENLILFKDEEDFKRLFLQKINTEATKKDYSKGEWDKIFKLL</sequence>
<accession>A0ABV9HVH9</accession>
<protein>
    <recommendedName>
        <fullName evidence="3">Glycosyltransferase family 1 protein</fullName>
    </recommendedName>
</protein>
<evidence type="ECO:0000313" key="1">
    <source>
        <dbReference type="EMBL" id="MFC4633316.1"/>
    </source>
</evidence>
<evidence type="ECO:0000313" key="2">
    <source>
        <dbReference type="Proteomes" id="UP001596043"/>
    </source>
</evidence>
<name>A0ABV9HVH9_9FLAO</name>
<dbReference type="SUPFAM" id="SSF53756">
    <property type="entry name" value="UDP-Glycosyltransferase/glycogen phosphorylase"/>
    <property type="match status" value="1"/>
</dbReference>
<organism evidence="1 2">
    <name type="scientific">Dokdonia ponticola</name>
    <dbReference type="NCBI Taxonomy" id="2041041"/>
    <lineage>
        <taxon>Bacteria</taxon>
        <taxon>Pseudomonadati</taxon>
        <taxon>Bacteroidota</taxon>
        <taxon>Flavobacteriia</taxon>
        <taxon>Flavobacteriales</taxon>
        <taxon>Flavobacteriaceae</taxon>
        <taxon>Dokdonia</taxon>
    </lineage>
</organism>
<dbReference type="Gene3D" id="3.40.50.2000">
    <property type="entry name" value="Glycogen Phosphorylase B"/>
    <property type="match status" value="1"/>
</dbReference>
<dbReference type="Proteomes" id="UP001596043">
    <property type="component" value="Unassembled WGS sequence"/>
</dbReference>
<dbReference type="EMBL" id="JBHSFV010000002">
    <property type="protein sequence ID" value="MFC4633316.1"/>
    <property type="molecule type" value="Genomic_DNA"/>
</dbReference>
<evidence type="ECO:0008006" key="3">
    <source>
        <dbReference type="Google" id="ProtNLM"/>
    </source>
</evidence>
<reference evidence="2" key="1">
    <citation type="journal article" date="2019" name="Int. J. Syst. Evol. Microbiol.">
        <title>The Global Catalogue of Microorganisms (GCM) 10K type strain sequencing project: providing services to taxonomists for standard genome sequencing and annotation.</title>
        <authorList>
            <consortium name="The Broad Institute Genomics Platform"/>
            <consortium name="The Broad Institute Genome Sequencing Center for Infectious Disease"/>
            <person name="Wu L."/>
            <person name="Ma J."/>
        </authorList>
    </citation>
    <scope>NUCLEOTIDE SEQUENCE [LARGE SCALE GENOMIC DNA]</scope>
    <source>
        <strain evidence="2">YJ-61-S</strain>
    </source>
</reference>